<dbReference type="InterPro" id="IPR050410">
    <property type="entry name" value="CCR4/nocturin_mRNA_transcr"/>
</dbReference>
<proteinExistence type="predicted"/>
<dbReference type="Pfam" id="PF03372">
    <property type="entry name" value="Exo_endo_phos"/>
    <property type="match status" value="1"/>
</dbReference>
<dbReference type="Proteomes" id="UP000604046">
    <property type="component" value="Unassembled WGS sequence"/>
</dbReference>
<feature type="domain" description="Endonuclease/exonuclease/phosphatase" evidence="1">
    <location>
        <begin position="75"/>
        <end position="322"/>
    </location>
</feature>
<protein>
    <recommendedName>
        <fullName evidence="1">Endonuclease/exonuclease/phosphatase domain-containing protein</fullName>
    </recommendedName>
</protein>
<dbReference type="InterPro" id="IPR036691">
    <property type="entry name" value="Endo/exonu/phosph_ase_sf"/>
</dbReference>
<dbReference type="OrthoDB" id="435843at2759"/>
<evidence type="ECO:0000313" key="3">
    <source>
        <dbReference type="Proteomes" id="UP000604046"/>
    </source>
</evidence>
<evidence type="ECO:0000259" key="1">
    <source>
        <dbReference type="Pfam" id="PF03372"/>
    </source>
</evidence>
<evidence type="ECO:0000313" key="2">
    <source>
        <dbReference type="EMBL" id="CAE7251205.1"/>
    </source>
</evidence>
<keyword evidence="3" id="KW-1185">Reference proteome</keyword>
<reference evidence="2" key="1">
    <citation type="submission" date="2021-02" db="EMBL/GenBank/DDBJ databases">
        <authorList>
            <person name="Dougan E. K."/>
            <person name="Rhodes N."/>
            <person name="Thang M."/>
            <person name="Chan C."/>
        </authorList>
    </citation>
    <scope>NUCLEOTIDE SEQUENCE</scope>
</reference>
<dbReference type="SUPFAM" id="SSF56219">
    <property type="entry name" value="DNase I-like"/>
    <property type="match status" value="1"/>
</dbReference>
<dbReference type="EMBL" id="CAJNDS010001191">
    <property type="protein sequence ID" value="CAE7251205.1"/>
    <property type="molecule type" value="Genomic_DNA"/>
</dbReference>
<dbReference type="AlphaFoldDB" id="A0A812LX72"/>
<dbReference type="InterPro" id="IPR005135">
    <property type="entry name" value="Endo/exonuclease/phosphatase"/>
</dbReference>
<sequence length="333" mass="37467">MAEKEASSCRPLQQRKWQAHSQCARMCASVALAGPTSAFTVLTWNTLAPVYFRQAGFRDETEASLRSVALARCEKICRVLAASAADVVCLQEHWFDSNHQAVYQQLAQKHGYRYESLQRSGWNCDGRSEDGIAILVKEEVLDVRERHEVHFHSYGIPQDRVALLLSLSDRRRPGGAGKLAVMCTHLTFPHSYYDERSREAQIMACLDACERHASPDTALVFAGDFNGPSDDAISERLKKARFQNAWDEHCGTPCRVTHCDHRGNQFASDHIWLRGRLGVLKCKLLPEGIPDDAAMPRPVAGRAREGPQLPSSFEEWCHLSDHRPLLSELCWLS</sequence>
<dbReference type="Gene3D" id="3.60.10.10">
    <property type="entry name" value="Endonuclease/exonuclease/phosphatase"/>
    <property type="match status" value="1"/>
</dbReference>
<dbReference type="PANTHER" id="PTHR12121">
    <property type="entry name" value="CARBON CATABOLITE REPRESSOR PROTEIN 4"/>
    <property type="match status" value="1"/>
</dbReference>
<dbReference type="PANTHER" id="PTHR12121:SF31">
    <property type="entry name" value="FAMILY PROTEIN, PUTATIVE, EXPRESSED-RELATED"/>
    <property type="match status" value="1"/>
</dbReference>
<accession>A0A812LX72</accession>
<name>A0A812LX72_9DINO</name>
<dbReference type="GO" id="GO:0000175">
    <property type="term" value="F:3'-5'-RNA exonuclease activity"/>
    <property type="evidence" value="ECO:0007669"/>
    <property type="project" value="TreeGrafter"/>
</dbReference>
<comment type="caution">
    <text evidence="2">The sequence shown here is derived from an EMBL/GenBank/DDBJ whole genome shotgun (WGS) entry which is preliminary data.</text>
</comment>
<organism evidence="2 3">
    <name type="scientific">Symbiodinium natans</name>
    <dbReference type="NCBI Taxonomy" id="878477"/>
    <lineage>
        <taxon>Eukaryota</taxon>
        <taxon>Sar</taxon>
        <taxon>Alveolata</taxon>
        <taxon>Dinophyceae</taxon>
        <taxon>Suessiales</taxon>
        <taxon>Symbiodiniaceae</taxon>
        <taxon>Symbiodinium</taxon>
    </lineage>
</organism>
<gene>
    <name evidence="2" type="ORF">SNAT2548_LOCUS12424</name>
</gene>